<keyword evidence="1" id="KW-1133">Transmembrane helix</keyword>
<dbReference type="Pfam" id="PF02517">
    <property type="entry name" value="Rce1-like"/>
    <property type="match status" value="1"/>
</dbReference>
<feature type="transmembrane region" description="Helical" evidence="1">
    <location>
        <begin position="73"/>
        <end position="91"/>
    </location>
</feature>
<dbReference type="EMBL" id="BAAACF010000001">
    <property type="protein sequence ID" value="GAA0720665.1"/>
    <property type="molecule type" value="Genomic_DNA"/>
</dbReference>
<accession>A0ABP3TYE5</accession>
<dbReference type="Proteomes" id="UP001500339">
    <property type="component" value="Unassembled WGS sequence"/>
</dbReference>
<organism evidence="3 4">
    <name type="scientific">Clostridium malenominatum</name>
    <dbReference type="NCBI Taxonomy" id="1539"/>
    <lineage>
        <taxon>Bacteria</taxon>
        <taxon>Bacillati</taxon>
        <taxon>Bacillota</taxon>
        <taxon>Clostridia</taxon>
        <taxon>Eubacteriales</taxon>
        <taxon>Clostridiaceae</taxon>
        <taxon>Clostridium</taxon>
    </lineage>
</organism>
<feature type="transmembrane region" description="Helical" evidence="1">
    <location>
        <begin position="112"/>
        <end position="130"/>
    </location>
</feature>
<sequence length="258" mass="30643">MEKKFKSFINKDKMFEIRFDENIQTYTNKDGYIAIGLYLYNIILITITTIFSLQKQLFFYFSPYFKSIELVRLVAYLPIPLLQLIPLFILLKYKKQSVRSVGLKPEKIFKQIIIGVLFSIPFMLIIMFFSRLHGRRLVYNNHLIWIFIRQFIAVALVEEVIFRGYIQTRIQGLIKGKWKSIIIVALMFSFAHISSRMIRDNIGFFKYISSNIAYLKNLCIFHVYFVYLYTRNNNVISSTVFHGLNNFIIYSYAYAPLI</sequence>
<feature type="transmembrane region" description="Helical" evidence="1">
    <location>
        <begin position="178"/>
        <end position="198"/>
    </location>
</feature>
<dbReference type="PANTHER" id="PTHR39430:SF1">
    <property type="entry name" value="PROTEASE"/>
    <property type="match status" value="1"/>
</dbReference>
<evidence type="ECO:0000313" key="4">
    <source>
        <dbReference type="Proteomes" id="UP001500339"/>
    </source>
</evidence>
<dbReference type="RefSeq" id="WP_343767348.1">
    <property type="nucleotide sequence ID" value="NZ_BAAACF010000001.1"/>
</dbReference>
<feature type="transmembrane region" description="Helical" evidence="1">
    <location>
        <begin position="32"/>
        <end position="53"/>
    </location>
</feature>
<dbReference type="PANTHER" id="PTHR39430">
    <property type="entry name" value="MEMBRANE-ASSOCIATED PROTEASE-RELATED"/>
    <property type="match status" value="1"/>
</dbReference>
<keyword evidence="1" id="KW-0812">Transmembrane</keyword>
<name>A0ABP3TYE5_9CLOT</name>
<proteinExistence type="predicted"/>
<gene>
    <name evidence="3" type="ORF">GCM10008905_10100</name>
</gene>
<keyword evidence="1" id="KW-0472">Membrane</keyword>
<keyword evidence="4" id="KW-1185">Reference proteome</keyword>
<protein>
    <recommendedName>
        <fullName evidence="2">CAAX prenyl protease 2/Lysostaphin resistance protein A-like domain-containing protein</fullName>
    </recommendedName>
</protein>
<evidence type="ECO:0000256" key="1">
    <source>
        <dbReference type="SAM" id="Phobius"/>
    </source>
</evidence>
<feature type="transmembrane region" description="Helical" evidence="1">
    <location>
        <begin position="204"/>
        <end position="229"/>
    </location>
</feature>
<feature type="transmembrane region" description="Helical" evidence="1">
    <location>
        <begin position="142"/>
        <end position="166"/>
    </location>
</feature>
<evidence type="ECO:0000259" key="2">
    <source>
        <dbReference type="Pfam" id="PF02517"/>
    </source>
</evidence>
<comment type="caution">
    <text evidence="3">The sequence shown here is derived from an EMBL/GenBank/DDBJ whole genome shotgun (WGS) entry which is preliminary data.</text>
</comment>
<feature type="domain" description="CAAX prenyl protease 2/Lysostaphin resistance protein A-like" evidence="2">
    <location>
        <begin position="142"/>
        <end position="248"/>
    </location>
</feature>
<dbReference type="InterPro" id="IPR003675">
    <property type="entry name" value="Rce1/LyrA-like_dom"/>
</dbReference>
<reference evidence="4" key="1">
    <citation type="journal article" date="2019" name="Int. J. Syst. Evol. Microbiol.">
        <title>The Global Catalogue of Microorganisms (GCM) 10K type strain sequencing project: providing services to taxonomists for standard genome sequencing and annotation.</title>
        <authorList>
            <consortium name="The Broad Institute Genomics Platform"/>
            <consortium name="The Broad Institute Genome Sequencing Center for Infectious Disease"/>
            <person name="Wu L."/>
            <person name="Ma J."/>
        </authorList>
    </citation>
    <scope>NUCLEOTIDE SEQUENCE [LARGE SCALE GENOMIC DNA]</scope>
    <source>
        <strain evidence="4">JCM 1405</strain>
    </source>
</reference>
<evidence type="ECO:0000313" key="3">
    <source>
        <dbReference type="EMBL" id="GAA0720665.1"/>
    </source>
</evidence>